<proteinExistence type="predicted"/>
<organism evidence="2 3">
    <name type="scientific">Flavobacterium nitrogenifigens</name>
    <dbReference type="NCBI Taxonomy" id="1617283"/>
    <lineage>
        <taxon>Bacteria</taxon>
        <taxon>Pseudomonadati</taxon>
        <taxon>Bacteroidota</taxon>
        <taxon>Flavobacteriia</taxon>
        <taxon>Flavobacteriales</taxon>
        <taxon>Flavobacteriaceae</taxon>
        <taxon>Flavobacterium</taxon>
    </lineage>
</organism>
<dbReference type="Proteomes" id="UP000561681">
    <property type="component" value="Unassembled WGS sequence"/>
</dbReference>
<sequence>MSDKLSKIFLIILIVGLGYLFFRHFNYRKEIRDNRARTICKYTFCKQFPKSTEAFVKYCVDGKLYRNSSGGCPENSEVALNKYYVLDYSTIDPNKIIVDFSKEITDSILIKELESKLEFKYWLDH</sequence>
<keyword evidence="1" id="KW-1133">Transmembrane helix</keyword>
<keyword evidence="3" id="KW-1185">Reference proteome</keyword>
<reference evidence="2 3" key="1">
    <citation type="submission" date="2020-08" db="EMBL/GenBank/DDBJ databases">
        <title>Functional genomics of gut bacteria from endangered species of beetles.</title>
        <authorList>
            <person name="Carlos-Shanley C."/>
        </authorList>
    </citation>
    <scope>NUCLEOTIDE SEQUENCE [LARGE SCALE GENOMIC DNA]</scope>
    <source>
        <strain evidence="2 3">S00142</strain>
    </source>
</reference>
<dbReference type="AlphaFoldDB" id="A0A7W7IXK0"/>
<evidence type="ECO:0000256" key="1">
    <source>
        <dbReference type="SAM" id="Phobius"/>
    </source>
</evidence>
<keyword evidence="1" id="KW-0812">Transmembrane</keyword>
<gene>
    <name evidence="2" type="ORF">HNP37_002527</name>
</gene>
<comment type="caution">
    <text evidence="2">The sequence shown here is derived from an EMBL/GenBank/DDBJ whole genome shotgun (WGS) entry which is preliminary data.</text>
</comment>
<dbReference type="RefSeq" id="WP_184162312.1">
    <property type="nucleotide sequence ID" value="NZ_JACHLD010000003.1"/>
</dbReference>
<evidence type="ECO:0000313" key="2">
    <source>
        <dbReference type="EMBL" id="MBB4802454.1"/>
    </source>
</evidence>
<protein>
    <submittedName>
        <fullName evidence="2">Uncharacterized protein</fullName>
    </submittedName>
</protein>
<evidence type="ECO:0000313" key="3">
    <source>
        <dbReference type="Proteomes" id="UP000561681"/>
    </source>
</evidence>
<feature type="transmembrane region" description="Helical" evidence="1">
    <location>
        <begin position="6"/>
        <end position="22"/>
    </location>
</feature>
<name>A0A7W7IXK0_9FLAO</name>
<keyword evidence="1" id="KW-0472">Membrane</keyword>
<dbReference type="EMBL" id="JACHLD010000003">
    <property type="protein sequence ID" value="MBB4802454.1"/>
    <property type="molecule type" value="Genomic_DNA"/>
</dbReference>
<accession>A0A7W7IXK0</accession>